<evidence type="ECO:0000313" key="1">
    <source>
        <dbReference type="EMBL" id="KAK3899811.1"/>
    </source>
</evidence>
<comment type="caution">
    <text evidence="1">The sequence shown here is derived from an EMBL/GenBank/DDBJ whole genome shotgun (WGS) entry which is preliminary data.</text>
</comment>
<dbReference type="AlphaFoldDB" id="A0AAN6RRT7"/>
<reference evidence="1" key="1">
    <citation type="journal article" date="2023" name="Mol. Phylogenet. Evol.">
        <title>Genome-scale phylogeny and comparative genomics of the fungal order Sordariales.</title>
        <authorList>
            <person name="Hensen N."/>
            <person name="Bonometti L."/>
            <person name="Westerberg I."/>
            <person name="Brannstrom I.O."/>
            <person name="Guillou S."/>
            <person name="Cros-Aarteil S."/>
            <person name="Calhoun S."/>
            <person name="Haridas S."/>
            <person name="Kuo A."/>
            <person name="Mondo S."/>
            <person name="Pangilinan J."/>
            <person name="Riley R."/>
            <person name="LaButti K."/>
            <person name="Andreopoulos B."/>
            <person name="Lipzen A."/>
            <person name="Chen C."/>
            <person name="Yan M."/>
            <person name="Daum C."/>
            <person name="Ng V."/>
            <person name="Clum A."/>
            <person name="Steindorff A."/>
            <person name="Ohm R.A."/>
            <person name="Martin F."/>
            <person name="Silar P."/>
            <person name="Natvig D.O."/>
            <person name="Lalanne C."/>
            <person name="Gautier V."/>
            <person name="Ament-Velasquez S.L."/>
            <person name="Kruys A."/>
            <person name="Hutchinson M.I."/>
            <person name="Powell A.J."/>
            <person name="Barry K."/>
            <person name="Miller A.N."/>
            <person name="Grigoriev I.V."/>
            <person name="Debuchy R."/>
            <person name="Gladieux P."/>
            <person name="Hiltunen Thoren M."/>
            <person name="Johannesson H."/>
        </authorList>
    </citation>
    <scope>NUCLEOTIDE SEQUENCE</scope>
    <source>
        <strain evidence="1">CBS 103.79</strain>
    </source>
</reference>
<dbReference type="Proteomes" id="UP001303889">
    <property type="component" value="Unassembled WGS sequence"/>
</dbReference>
<gene>
    <name evidence="1" type="ORF">C8A05DRAFT_17812</name>
</gene>
<reference evidence="1" key="2">
    <citation type="submission" date="2023-05" db="EMBL/GenBank/DDBJ databases">
        <authorList>
            <consortium name="Lawrence Berkeley National Laboratory"/>
            <person name="Steindorff A."/>
            <person name="Hensen N."/>
            <person name="Bonometti L."/>
            <person name="Westerberg I."/>
            <person name="Brannstrom I.O."/>
            <person name="Guillou S."/>
            <person name="Cros-Aarteil S."/>
            <person name="Calhoun S."/>
            <person name="Haridas S."/>
            <person name="Kuo A."/>
            <person name="Mondo S."/>
            <person name="Pangilinan J."/>
            <person name="Riley R."/>
            <person name="Labutti K."/>
            <person name="Andreopoulos B."/>
            <person name="Lipzen A."/>
            <person name="Chen C."/>
            <person name="Yanf M."/>
            <person name="Daum C."/>
            <person name="Ng V."/>
            <person name="Clum A."/>
            <person name="Ohm R."/>
            <person name="Martin F."/>
            <person name="Silar P."/>
            <person name="Natvig D."/>
            <person name="Lalanne C."/>
            <person name="Gautier V."/>
            <person name="Ament-Velasquez S.L."/>
            <person name="Kruys A."/>
            <person name="Hutchinson M.I."/>
            <person name="Powell A.J."/>
            <person name="Barry K."/>
            <person name="Miller A.N."/>
            <person name="Grigoriev I.V."/>
            <person name="Debuchy R."/>
            <person name="Gladieux P."/>
            <person name="Thoren M.H."/>
            <person name="Johannesson H."/>
        </authorList>
    </citation>
    <scope>NUCLEOTIDE SEQUENCE</scope>
    <source>
        <strain evidence="1">CBS 103.79</strain>
    </source>
</reference>
<dbReference type="InterPro" id="IPR011043">
    <property type="entry name" value="Gal_Oxase/kelch_b-propeller"/>
</dbReference>
<dbReference type="SUPFAM" id="SSF50965">
    <property type="entry name" value="Galactose oxidase, central domain"/>
    <property type="match status" value="1"/>
</dbReference>
<dbReference type="EMBL" id="MU855737">
    <property type="protein sequence ID" value="KAK3899811.1"/>
    <property type="molecule type" value="Genomic_DNA"/>
</dbReference>
<protein>
    <submittedName>
        <fullName evidence="1">Uncharacterized protein</fullName>
    </submittedName>
</protein>
<proteinExistence type="predicted"/>
<evidence type="ECO:0000313" key="2">
    <source>
        <dbReference type="Proteomes" id="UP001303889"/>
    </source>
</evidence>
<organism evidence="1 2">
    <name type="scientific">Staphylotrichum tortipilum</name>
    <dbReference type="NCBI Taxonomy" id="2831512"/>
    <lineage>
        <taxon>Eukaryota</taxon>
        <taxon>Fungi</taxon>
        <taxon>Dikarya</taxon>
        <taxon>Ascomycota</taxon>
        <taxon>Pezizomycotina</taxon>
        <taxon>Sordariomycetes</taxon>
        <taxon>Sordariomycetidae</taxon>
        <taxon>Sordariales</taxon>
        <taxon>Chaetomiaceae</taxon>
        <taxon>Staphylotrichum</taxon>
    </lineage>
</organism>
<sequence length="230" mass="26229">MIAHGHMDAYTARNELGLENAARPVFCFERFGRTVTLLPDGRVVFVGGEHEDHYDPDFFIYNDVVVVHGRVEPAQRSDFRMYSDTLEDDANELWKTAWSARGVSPEQIDIYRYPVDVFAPTDFHSATYYKDEGTGKEYIYIIGGLGYPNSIHRDATVTYRLDLGDFSIRRMRTSGQEPPPGDGTERITTLVGDAIEVVDMEDTYTLSLVDLQWSVEDGPVGRGRRVFWRE</sequence>
<accession>A0AAN6RRT7</accession>
<name>A0AAN6RRT7_9PEZI</name>
<keyword evidence="2" id="KW-1185">Reference proteome</keyword>